<dbReference type="Pfam" id="PF03357">
    <property type="entry name" value="Snf7"/>
    <property type="match status" value="1"/>
</dbReference>
<dbReference type="Gene3D" id="6.10.250.1710">
    <property type="match status" value="1"/>
</dbReference>
<proteinExistence type="inferred from homology"/>
<keyword evidence="4" id="KW-1185">Reference proteome</keyword>
<dbReference type="AlphaFoldDB" id="A0A9Q0ND26"/>
<name>A0A9Q0ND26_9DIPT</name>
<accession>A0A9Q0ND26</accession>
<dbReference type="PANTHER" id="PTHR22761:SF96">
    <property type="entry name" value="BCDNA.GH08385"/>
    <property type="match status" value="1"/>
</dbReference>
<dbReference type="InterPro" id="IPR005024">
    <property type="entry name" value="Snf7_fam"/>
</dbReference>
<dbReference type="OrthoDB" id="10250120at2759"/>
<dbReference type="GO" id="GO:0005771">
    <property type="term" value="C:multivesicular body"/>
    <property type="evidence" value="ECO:0007669"/>
    <property type="project" value="TreeGrafter"/>
</dbReference>
<dbReference type="GO" id="GO:0009898">
    <property type="term" value="C:cytoplasmic side of plasma membrane"/>
    <property type="evidence" value="ECO:0007669"/>
    <property type="project" value="TreeGrafter"/>
</dbReference>
<sequence>MSSNVRVETKNMVNKSDIDPTRKMKNLPLDFYPDCWVKDEERMDVLFNPFRPKNVNPINYESKMKFWKQLIVKYCNEKGSASASESELKNAFIRNGRKPLCLSTVLEDMRNNHEIEYLHKFMVPAQHSWKDWAVDVMVKKPASWGWNLVKDRIFAKNSQTEEMSNFVVLESVKKHAEALQIHNIRNEVLVLDDVISKSHEIGLSAEGVEYTLHFLKRNQQVDTAVIDVNDEATTVVKFAKLDSKTSITDSDKAMFNLNRMEQILTKRTETLESQIQQMDEKIRMFVREKNREMAKSYLKRKKMVIIDLEKQLAQLQHISTLKSNIENAKYNAGVIETYKMGAKALKDVYEESGLNVDKVENVMNDVQDVIDDHDEIQNIVGAVNISNANEVDDLELEQELQDLMNDDRNDNDSGLVQPNRTNPDDSLERRLTNLKLPLFENLSLHENEQSHVPSRLVHN</sequence>
<feature type="region of interest" description="Disordered" evidence="2">
    <location>
        <begin position="405"/>
        <end position="427"/>
    </location>
</feature>
<feature type="compositionally biased region" description="Polar residues" evidence="2">
    <location>
        <begin position="412"/>
        <end position="421"/>
    </location>
</feature>
<protein>
    <submittedName>
        <fullName evidence="3">Charged multivesicular body protein 7</fullName>
    </submittedName>
</protein>
<evidence type="ECO:0000313" key="3">
    <source>
        <dbReference type="EMBL" id="KAJ6647134.1"/>
    </source>
</evidence>
<evidence type="ECO:0000256" key="2">
    <source>
        <dbReference type="SAM" id="MobiDB-lite"/>
    </source>
</evidence>
<dbReference type="GO" id="GO:0006900">
    <property type="term" value="P:vesicle budding from membrane"/>
    <property type="evidence" value="ECO:0007669"/>
    <property type="project" value="TreeGrafter"/>
</dbReference>
<dbReference type="Proteomes" id="UP001151699">
    <property type="component" value="Chromosome A"/>
</dbReference>
<reference evidence="3" key="1">
    <citation type="submission" date="2022-07" db="EMBL/GenBank/DDBJ databases">
        <authorList>
            <person name="Trinca V."/>
            <person name="Uliana J.V.C."/>
            <person name="Torres T.T."/>
            <person name="Ward R.J."/>
            <person name="Monesi N."/>
        </authorList>
    </citation>
    <scope>NUCLEOTIDE SEQUENCE</scope>
    <source>
        <strain evidence="3">HSMRA1968</strain>
        <tissue evidence="3">Whole embryos</tissue>
    </source>
</reference>
<dbReference type="PANTHER" id="PTHR22761">
    <property type="entry name" value="CHARGED MULTIVESICULAR BODY PROTEIN"/>
    <property type="match status" value="1"/>
</dbReference>
<dbReference type="GO" id="GO:0032511">
    <property type="term" value="P:late endosome to vacuole transport via multivesicular body sorting pathway"/>
    <property type="evidence" value="ECO:0007669"/>
    <property type="project" value="TreeGrafter"/>
</dbReference>
<dbReference type="Gene3D" id="1.10.287.1060">
    <property type="entry name" value="ESAT-6-like"/>
    <property type="match status" value="1"/>
</dbReference>
<evidence type="ECO:0000313" key="4">
    <source>
        <dbReference type="Proteomes" id="UP001151699"/>
    </source>
</evidence>
<dbReference type="EMBL" id="WJQU01000001">
    <property type="protein sequence ID" value="KAJ6647134.1"/>
    <property type="molecule type" value="Genomic_DNA"/>
</dbReference>
<comment type="similarity">
    <text evidence="1">Belongs to the SNF7 family.</text>
</comment>
<comment type="caution">
    <text evidence="3">The sequence shown here is derived from an EMBL/GenBank/DDBJ whole genome shotgun (WGS) entry which is preliminary data.</text>
</comment>
<dbReference type="GO" id="GO:0000815">
    <property type="term" value="C:ESCRT III complex"/>
    <property type="evidence" value="ECO:0007669"/>
    <property type="project" value="TreeGrafter"/>
</dbReference>
<organism evidence="3 4">
    <name type="scientific">Pseudolycoriella hygida</name>
    <dbReference type="NCBI Taxonomy" id="35572"/>
    <lineage>
        <taxon>Eukaryota</taxon>
        <taxon>Metazoa</taxon>
        <taxon>Ecdysozoa</taxon>
        <taxon>Arthropoda</taxon>
        <taxon>Hexapoda</taxon>
        <taxon>Insecta</taxon>
        <taxon>Pterygota</taxon>
        <taxon>Neoptera</taxon>
        <taxon>Endopterygota</taxon>
        <taxon>Diptera</taxon>
        <taxon>Nematocera</taxon>
        <taxon>Sciaroidea</taxon>
        <taxon>Sciaridae</taxon>
        <taxon>Pseudolycoriella</taxon>
    </lineage>
</organism>
<dbReference type="Pfam" id="PF25880">
    <property type="entry name" value="WHD_CHMP7_1st"/>
    <property type="match status" value="1"/>
</dbReference>
<gene>
    <name evidence="3" type="primary">Chmp7</name>
    <name evidence="3" type="ORF">Bhyg_02354</name>
</gene>
<evidence type="ECO:0000256" key="1">
    <source>
        <dbReference type="ARBA" id="ARBA00006190"/>
    </source>
</evidence>